<dbReference type="GO" id="GO:0008298">
    <property type="term" value="P:intracellular mRNA localization"/>
    <property type="evidence" value="ECO:0007669"/>
    <property type="project" value="TreeGrafter"/>
</dbReference>
<dbReference type="AlphaFoldDB" id="A0A4P9XPW3"/>
<evidence type="ECO:0000313" key="2">
    <source>
        <dbReference type="EMBL" id="RKP07932.1"/>
    </source>
</evidence>
<name>A0A4P9XPW3_9FUNG</name>
<keyword evidence="3" id="KW-1185">Reference proteome</keyword>
<keyword evidence="1" id="KW-0175">Coiled coil</keyword>
<feature type="coiled-coil region" evidence="1">
    <location>
        <begin position="101"/>
        <end position="175"/>
    </location>
</feature>
<feature type="non-terminal residue" evidence="2">
    <location>
        <position position="392"/>
    </location>
</feature>
<proteinExistence type="predicted"/>
<dbReference type="GO" id="GO:0005783">
    <property type="term" value="C:endoplasmic reticulum"/>
    <property type="evidence" value="ECO:0007669"/>
    <property type="project" value="TreeGrafter"/>
</dbReference>
<sequence>DKRTVLRKELSEIRNKQASLKKSRQDVFNRLEAINKSVKSKVDELRAAKSKAPYKSVDEIDDEISRQEKRIESGQLKLVEEKRAITEITAMKKARRAVETFDEQQAAIDEEKKRADAVRAELDTFDNKALSKRYTEIQEELDTLTKAKDADWDKRKELFAQRDQLQKELDEQFNARRAQQTANREANDAYYQWQQEDRVRRQEAMRARRQREYEEDLEAQIEEVRDAAAAPAFTAEMESCDAIIAYIQINLLSGRGAKADDVTAAAAEPAGGKLELRRVDPNTNAPKGTVLKKKADREDDYFAGRQTVAKKQQQKPSEPRKEAPLKLPLSVMERFWEIKVEVPTSRDSLSNALSAVEERKKWYVEHQAEESAANKQRAEERIVELTRKAAEA</sequence>
<dbReference type="EMBL" id="KZ992656">
    <property type="protein sequence ID" value="RKP07932.1"/>
    <property type="molecule type" value="Genomic_DNA"/>
</dbReference>
<evidence type="ECO:0000313" key="3">
    <source>
        <dbReference type="Proteomes" id="UP000271241"/>
    </source>
</evidence>
<gene>
    <name evidence="2" type="ORF">THASP1DRAFT_2055</name>
</gene>
<dbReference type="GO" id="GO:1990904">
    <property type="term" value="C:ribonucleoprotein complex"/>
    <property type="evidence" value="ECO:0007669"/>
    <property type="project" value="TreeGrafter"/>
</dbReference>
<dbReference type="Proteomes" id="UP000271241">
    <property type="component" value="Unassembled WGS sequence"/>
</dbReference>
<organism evidence="2 3">
    <name type="scientific">Thamnocephalis sphaerospora</name>
    <dbReference type="NCBI Taxonomy" id="78915"/>
    <lineage>
        <taxon>Eukaryota</taxon>
        <taxon>Fungi</taxon>
        <taxon>Fungi incertae sedis</taxon>
        <taxon>Zoopagomycota</taxon>
        <taxon>Zoopagomycotina</taxon>
        <taxon>Zoopagomycetes</taxon>
        <taxon>Zoopagales</taxon>
        <taxon>Sigmoideomycetaceae</taxon>
        <taxon>Thamnocephalis</taxon>
    </lineage>
</organism>
<accession>A0A4P9XPW3</accession>
<dbReference type="GO" id="GO:0042175">
    <property type="term" value="C:nuclear outer membrane-endoplasmic reticulum membrane network"/>
    <property type="evidence" value="ECO:0007669"/>
    <property type="project" value="TreeGrafter"/>
</dbReference>
<evidence type="ECO:0000256" key="1">
    <source>
        <dbReference type="SAM" id="Coils"/>
    </source>
</evidence>
<dbReference type="InterPro" id="IPR039604">
    <property type="entry name" value="Bfr1"/>
</dbReference>
<dbReference type="OrthoDB" id="2195113at2759"/>
<reference evidence="3" key="1">
    <citation type="journal article" date="2018" name="Nat. Microbiol.">
        <title>Leveraging single-cell genomics to expand the fungal tree of life.</title>
        <authorList>
            <person name="Ahrendt S.R."/>
            <person name="Quandt C.A."/>
            <person name="Ciobanu D."/>
            <person name="Clum A."/>
            <person name="Salamov A."/>
            <person name="Andreopoulos B."/>
            <person name="Cheng J.F."/>
            <person name="Woyke T."/>
            <person name="Pelin A."/>
            <person name="Henrissat B."/>
            <person name="Reynolds N.K."/>
            <person name="Benny G.L."/>
            <person name="Smith M.E."/>
            <person name="James T.Y."/>
            <person name="Grigoriev I.V."/>
        </authorList>
    </citation>
    <scope>NUCLEOTIDE SEQUENCE [LARGE SCALE GENOMIC DNA]</scope>
    <source>
        <strain evidence="3">RSA 1356</strain>
    </source>
</reference>
<feature type="non-terminal residue" evidence="2">
    <location>
        <position position="1"/>
    </location>
</feature>
<dbReference type="GO" id="GO:0003729">
    <property type="term" value="F:mRNA binding"/>
    <property type="evidence" value="ECO:0007669"/>
    <property type="project" value="TreeGrafter"/>
</dbReference>
<protein>
    <submittedName>
        <fullName evidence="2">Uncharacterized protein</fullName>
    </submittedName>
</protein>
<dbReference type="STRING" id="78915.A0A4P9XPW3"/>
<dbReference type="PANTHER" id="PTHR31027:SF2">
    <property type="entry name" value="LEBERCILIN DOMAIN-CONTAINING PROTEIN"/>
    <property type="match status" value="1"/>
</dbReference>
<dbReference type="PANTHER" id="PTHR31027">
    <property type="entry name" value="NUCLEAR SEGREGATION PROTEIN BFR1"/>
    <property type="match status" value="1"/>
</dbReference>
<feature type="coiled-coil region" evidence="1">
    <location>
        <begin position="28"/>
        <end position="77"/>
    </location>
</feature>